<accession>A0A512C2H6</accession>
<reference evidence="1 2" key="1">
    <citation type="submission" date="2019-07" db="EMBL/GenBank/DDBJ databases">
        <title>Whole genome shotgun sequence of Microvirga aerophila NBRC 106136.</title>
        <authorList>
            <person name="Hosoyama A."/>
            <person name="Uohara A."/>
            <person name="Ohji S."/>
            <person name="Ichikawa N."/>
        </authorList>
    </citation>
    <scope>NUCLEOTIDE SEQUENCE [LARGE SCALE GENOMIC DNA]</scope>
    <source>
        <strain evidence="1 2">NBRC 106136</strain>
    </source>
</reference>
<organism evidence="1 2">
    <name type="scientific">Microvirga aerophila</name>
    <dbReference type="NCBI Taxonomy" id="670291"/>
    <lineage>
        <taxon>Bacteria</taxon>
        <taxon>Pseudomonadati</taxon>
        <taxon>Pseudomonadota</taxon>
        <taxon>Alphaproteobacteria</taxon>
        <taxon>Hyphomicrobiales</taxon>
        <taxon>Methylobacteriaceae</taxon>
        <taxon>Microvirga</taxon>
    </lineage>
</organism>
<dbReference type="EMBL" id="BJYU01000191">
    <property type="protein sequence ID" value="GEO18422.1"/>
    <property type="molecule type" value="Genomic_DNA"/>
</dbReference>
<evidence type="ECO:0000313" key="1">
    <source>
        <dbReference type="EMBL" id="GEO18422.1"/>
    </source>
</evidence>
<dbReference type="SUPFAM" id="SSF48452">
    <property type="entry name" value="TPR-like"/>
    <property type="match status" value="2"/>
</dbReference>
<proteinExistence type="predicted"/>
<comment type="caution">
    <text evidence="1">The sequence shown here is derived from an EMBL/GenBank/DDBJ whole genome shotgun (WGS) entry which is preliminary data.</text>
</comment>
<protein>
    <submittedName>
        <fullName evidence="1">Uncharacterized protein</fullName>
    </submittedName>
</protein>
<evidence type="ECO:0000313" key="2">
    <source>
        <dbReference type="Proteomes" id="UP000321085"/>
    </source>
</evidence>
<keyword evidence="2" id="KW-1185">Reference proteome</keyword>
<dbReference type="AlphaFoldDB" id="A0A512C2H6"/>
<name>A0A512C2H6_9HYPH</name>
<dbReference type="Gene3D" id="1.25.40.10">
    <property type="entry name" value="Tetratricopeptide repeat domain"/>
    <property type="match status" value="2"/>
</dbReference>
<dbReference type="RefSeq" id="WP_147023003.1">
    <property type="nucleotide sequence ID" value="NZ_BJYU01000191.1"/>
</dbReference>
<gene>
    <name evidence="1" type="ORF">MAE02_61180</name>
</gene>
<dbReference type="Proteomes" id="UP000321085">
    <property type="component" value="Unassembled WGS sequence"/>
</dbReference>
<dbReference type="InterPro" id="IPR011990">
    <property type="entry name" value="TPR-like_helical_dom_sf"/>
</dbReference>
<sequence length="550" mass="59570">MALLELESGKASEALEVLEERYAAGERSLATIAVLAGARASMGDTLRAAQLLEEALPEHPDNLPLLRTLVGYYRQLGQQKEVLEVLQRLQSLSPSQAQLDELANFYREFGLKNRQREVLREIVSTQTSKPWHLIELAKLEAAAGNPREGAHLLQRMAASHPRAVDPSIVALQMSLEIASGQIESALERGRVWVAERPEPAKDVGHLASALSANGFPDKALELLQPYIMQDAPASLVMALARAEADIGRPAAGLLRLENFIRSKQDSVPEELAWLRLSLASIVPDTKRLIAAAESTDIQTVPEDLLARVAQTAASLGHRGLIAALRRRLTHPGKAVASVIAAEICLALGDRDQALSLSDLAVAEIINDPLASTRLAVVELRLMRRDRALAALRAGLPFDFTSEGPRLKKEASTLPASILQEIARTYIRLGAASEGSVVFGVLRQVQPSLESETAWALATSATSRSHLVSAWLRDRAVEPLAPDFLKQLVFLAVSKNDPNLAALAASRLVSTRGNNNDRMLLAEIRSAFGIPWSRSVSEPATSTMSQPEGSR</sequence>